<name>A0A0C4E3L0_MAGP6</name>
<evidence type="ECO:0000313" key="3">
    <source>
        <dbReference type="EnsemblFungi" id="MAPG_07014T0"/>
    </source>
</evidence>
<organism evidence="3 4">
    <name type="scientific">Magnaporthiopsis poae (strain ATCC 64411 / 73-15)</name>
    <name type="common">Kentucky bluegrass fungus</name>
    <name type="synonym">Magnaporthe poae</name>
    <dbReference type="NCBI Taxonomy" id="644358"/>
    <lineage>
        <taxon>Eukaryota</taxon>
        <taxon>Fungi</taxon>
        <taxon>Dikarya</taxon>
        <taxon>Ascomycota</taxon>
        <taxon>Pezizomycotina</taxon>
        <taxon>Sordariomycetes</taxon>
        <taxon>Sordariomycetidae</taxon>
        <taxon>Magnaporthales</taxon>
        <taxon>Magnaporthaceae</taxon>
        <taxon>Magnaporthiopsis</taxon>
    </lineage>
</organism>
<evidence type="ECO:0000313" key="4">
    <source>
        <dbReference type="Proteomes" id="UP000011715"/>
    </source>
</evidence>
<dbReference type="EnsemblFungi" id="MAPG_07014T0">
    <property type="protein sequence ID" value="MAPG_07014T0"/>
    <property type="gene ID" value="MAPG_07014"/>
</dbReference>
<dbReference type="Proteomes" id="UP000011715">
    <property type="component" value="Unassembled WGS sequence"/>
</dbReference>
<dbReference type="EMBL" id="ADBL01001686">
    <property type="status" value="NOT_ANNOTATED_CDS"/>
    <property type="molecule type" value="Genomic_DNA"/>
</dbReference>
<keyword evidence="4" id="KW-1185">Reference proteome</keyword>
<reference evidence="3" key="4">
    <citation type="journal article" date="2015" name="G3 (Bethesda)">
        <title>Genome sequences of three phytopathogenic species of the Magnaporthaceae family of fungi.</title>
        <authorList>
            <person name="Okagaki L.H."/>
            <person name="Nunes C.C."/>
            <person name="Sailsbery J."/>
            <person name="Clay B."/>
            <person name="Brown D."/>
            <person name="John T."/>
            <person name="Oh Y."/>
            <person name="Young N."/>
            <person name="Fitzgerald M."/>
            <person name="Haas B.J."/>
            <person name="Zeng Q."/>
            <person name="Young S."/>
            <person name="Adiconis X."/>
            <person name="Fan L."/>
            <person name="Levin J.Z."/>
            <person name="Mitchell T.K."/>
            <person name="Okubara P.A."/>
            <person name="Farman M.L."/>
            <person name="Kohn L.M."/>
            <person name="Birren B."/>
            <person name="Ma L.-J."/>
            <person name="Dean R.A."/>
        </authorList>
    </citation>
    <scope>NUCLEOTIDE SEQUENCE</scope>
    <source>
        <strain evidence="3">ATCC 64411 / 73-15</strain>
    </source>
</reference>
<dbReference type="AlphaFoldDB" id="A0A0C4E3L0"/>
<proteinExistence type="predicted"/>
<dbReference type="VEuPathDB" id="FungiDB:MAPG_07014"/>
<gene>
    <name evidence="2" type="ORF">MAPG_07014</name>
</gene>
<reference evidence="3" key="5">
    <citation type="submission" date="2015-06" db="UniProtKB">
        <authorList>
            <consortium name="EnsemblFungi"/>
        </authorList>
    </citation>
    <scope>IDENTIFICATION</scope>
    <source>
        <strain evidence="3">ATCC 64411</strain>
    </source>
</reference>
<sequence length="147" mass="15658">MMEALRQVRPSSIGSEERRGRAEAAWTQHDKWRWEATGTTAEAPSWTDHEAQILMGRDTVTGVRGSHRSRPCPLAAGPLRAGASVSSSAISPCLLPSWMRPVSKRVWARSGTPTEPAAAFLGSNQNSAGRGGAASKGYHFSCNAAQG</sequence>
<reference evidence="2" key="3">
    <citation type="submission" date="2011-03" db="EMBL/GenBank/DDBJ databases">
        <title>Annotation of Magnaporthe poae ATCC 64411.</title>
        <authorList>
            <person name="Ma L.-J."/>
            <person name="Dead R."/>
            <person name="Young S.K."/>
            <person name="Zeng Q."/>
            <person name="Gargeya S."/>
            <person name="Fitzgerald M."/>
            <person name="Haas B."/>
            <person name="Abouelleil A."/>
            <person name="Alvarado L."/>
            <person name="Arachchi H.M."/>
            <person name="Berlin A."/>
            <person name="Brown A."/>
            <person name="Chapman S.B."/>
            <person name="Chen Z."/>
            <person name="Dunbar C."/>
            <person name="Freedman E."/>
            <person name="Gearin G."/>
            <person name="Gellesch M."/>
            <person name="Goldberg J."/>
            <person name="Griggs A."/>
            <person name="Gujja S."/>
            <person name="Heiman D."/>
            <person name="Howarth C."/>
            <person name="Larson L."/>
            <person name="Lui A."/>
            <person name="MacDonald P.J.P."/>
            <person name="Mehta T."/>
            <person name="Montmayeur A."/>
            <person name="Murphy C."/>
            <person name="Neiman D."/>
            <person name="Pearson M."/>
            <person name="Priest M."/>
            <person name="Roberts A."/>
            <person name="Saif S."/>
            <person name="Shea T."/>
            <person name="Shenoy N."/>
            <person name="Sisk P."/>
            <person name="Stolte C."/>
            <person name="Sykes S."/>
            <person name="Yandava C."/>
            <person name="Wortman J."/>
            <person name="Nusbaum C."/>
            <person name="Birren B."/>
        </authorList>
    </citation>
    <scope>NUCLEOTIDE SEQUENCE</scope>
    <source>
        <strain evidence="2">ATCC 64411</strain>
    </source>
</reference>
<protein>
    <submittedName>
        <fullName evidence="2 3">Uncharacterized protein</fullName>
    </submittedName>
</protein>
<dbReference type="EMBL" id="GL876971">
    <property type="protein sequence ID" value="KLU88027.1"/>
    <property type="molecule type" value="Genomic_DNA"/>
</dbReference>
<reference evidence="4" key="2">
    <citation type="submission" date="2010-05" db="EMBL/GenBank/DDBJ databases">
        <title>The genome sequence of Magnaporthe poae strain ATCC 64411.</title>
        <authorList>
            <person name="Ma L.-J."/>
            <person name="Dead R."/>
            <person name="Young S."/>
            <person name="Zeng Q."/>
            <person name="Koehrsen M."/>
            <person name="Alvarado L."/>
            <person name="Berlin A."/>
            <person name="Chapman S.B."/>
            <person name="Chen Z."/>
            <person name="Freedman E."/>
            <person name="Gellesch M."/>
            <person name="Goldberg J."/>
            <person name="Griggs A."/>
            <person name="Gujja S."/>
            <person name="Heilman E.R."/>
            <person name="Heiman D."/>
            <person name="Hepburn T."/>
            <person name="Howarth C."/>
            <person name="Jen D."/>
            <person name="Larson L."/>
            <person name="Mehta T."/>
            <person name="Neiman D."/>
            <person name="Pearson M."/>
            <person name="Roberts A."/>
            <person name="Saif S."/>
            <person name="Shea T."/>
            <person name="Shenoy N."/>
            <person name="Sisk P."/>
            <person name="Stolte C."/>
            <person name="Sykes S."/>
            <person name="Walk T."/>
            <person name="White J."/>
            <person name="Yandava C."/>
            <person name="Haas B."/>
            <person name="Nusbaum C."/>
            <person name="Birren B."/>
        </authorList>
    </citation>
    <scope>NUCLEOTIDE SEQUENCE [LARGE SCALE GENOMIC DNA]</scope>
    <source>
        <strain evidence="4">ATCC 64411 / 73-15</strain>
    </source>
</reference>
<evidence type="ECO:0000313" key="2">
    <source>
        <dbReference type="EMBL" id="KLU88027.1"/>
    </source>
</evidence>
<feature type="region of interest" description="Disordered" evidence="1">
    <location>
        <begin position="1"/>
        <end position="22"/>
    </location>
</feature>
<reference evidence="2" key="1">
    <citation type="submission" date="2010-05" db="EMBL/GenBank/DDBJ databases">
        <title>The Genome Sequence of Magnaporthe poae strain ATCC 64411.</title>
        <authorList>
            <consortium name="The Broad Institute Genome Sequencing Platform"/>
            <consortium name="Broad Institute Genome Sequencing Center for Infectious Disease"/>
            <person name="Ma L.-J."/>
            <person name="Dead R."/>
            <person name="Young S."/>
            <person name="Zeng Q."/>
            <person name="Koehrsen M."/>
            <person name="Alvarado L."/>
            <person name="Berlin A."/>
            <person name="Chapman S.B."/>
            <person name="Chen Z."/>
            <person name="Freedman E."/>
            <person name="Gellesch M."/>
            <person name="Goldberg J."/>
            <person name="Griggs A."/>
            <person name="Gujja S."/>
            <person name="Heilman E.R."/>
            <person name="Heiman D."/>
            <person name="Hepburn T."/>
            <person name="Howarth C."/>
            <person name="Jen D."/>
            <person name="Larson L."/>
            <person name="Mehta T."/>
            <person name="Neiman D."/>
            <person name="Pearson M."/>
            <person name="Roberts A."/>
            <person name="Saif S."/>
            <person name="Shea T."/>
            <person name="Shenoy N."/>
            <person name="Sisk P."/>
            <person name="Stolte C."/>
            <person name="Sykes S."/>
            <person name="Walk T."/>
            <person name="White J."/>
            <person name="Yandava C."/>
            <person name="Haas B."/>
            <person name="Nusbaum C."/>
            <person name="Birren B."/>
        </authorList>
    </citation>
    <scope>NUCLEOTIDE SEQUENCE</scope>
    <source>
        <strain evidence="2">ATCC 64411</strain>
    </source>
</reference>
<accession>A0A0C4E3L0</accession>
<evidence type="ECO:0000256" key="1">
    <source>
        <dbReference type="SAM" id="MobiDB-lite"/>
    </source>
</evidence>